<dbReference type="AlphaFoldDB" id="A0A7I7SBJ0"/>
<organism evidence="3 4">
    <name type="scientific">Mycolicibacillus koreensis</name>
    <dbReference type="NCBI Taxonomy" id="1069220"/>
    <lineage>
        <taxon>Bacteria</taxon>
        <taxon>Bacillati</taxon>
        <taxon>Actinomycetota</taxon>
        <taxon>Actinomycetes</taxon>
        <taxon>Mycobacteriales</taxon>
        <taxon>Mycobacteriaceae</taxon>
        <taxon>Mycolicibacillus</taxon>
    </lineage>
</organism>
<dbReference type="Proteomes" id="UP000193577">
    <property type="component" value="Unassembled WGS sequence"/>
</dbReference>
<keyword evidence="2" id="KW-0812">Transmembrane</keyword>
<dbReference type="OrthoDB" id="4762665at2"/>
<keyword evidence="2" id="KW-1133">Transmembrane helix</keyword>
<feature type="transmembrane region" description="Helical" evidence="2">
    <location>
        <begin position="33"/>
        <end position="57"/>
    </location>
</feature>
<feature type="region of interest" description="Disordered" evidence="1">
    <location>
        <begin position="109"/>
        <end position="142"/>
    </location>
</feature>
<accession>A0A7I7SBJ0</accession>
<dbReference type="EMBL" id="NCXO01000008">
    <property type="protein sequence ID" value="OSC34766.1"/>
    <property type="molecule type" value="Genomic_DNA"/>
</dbReference>
<name>A0A7I7SBJ0_9MYCO</name>
<feature type="compositionally biased region" description="Pro residues" evidence="1">
    <location>
        <begin position="280"/>
        <end position="293"/>
    </location>
</feature>
<protein>
    <submittedName>
        <fullName evidence="3">Uncharacterized protein</fullName>
    </submittedName>
</protein>
<reference evidence="3 4" key="1">
    <citation type="submission" date="2017-04" db="EMBL/GenBank/DDBJ databases">
        <title>The new phylogeny of genus Mycobacterium.</title>
        <authorList>
            <person name="Tortoli E."/>
            <person name="Trovato A."/>
            <person name="Cirillo D.M."/>
        </authorList>
    </citation>
    <scope>NUCLEOTIDE SEQUENCE [LARGE SCALE GENOMIC DNA]</scope>
    <source>
        <strain evidence="3 4">KCTC 19819</strain>
    </source>
</reference>
<evidence type="ECO:0000313" key="3">
    <source>
        <dbReference type="EMBL" id="OSC34766.1"/>
    </source>
</evidence>
<comment type="caution">
    <text evidence="3">The sequence shown here is derived from an EMBL/GenBank/DDBJ whole genome shotgun (WGS) entry which is preliminary data.</text>
</comment>
<gene>
    <name evidence="3" type="ORF">B8W67_05835</name>
</gene>
<proteinExistence type="predicted"/>
<feature type="region of interest" description="Disordered" evidence="1">
    <location>
        <begin position="274"/>
        <end position="314"/>
    </location>
</feature>
<evidence type="ECO:0000256" key="1">
    <source>
        <dbReference type="SAM" id="MobiDB-lite"/>
    </source>
</evidence>
<evidence type="ECO:0000256" key="2">
    <source>
        <dbReference type="SAM" id="Phobius"/>
    </source>
</evidence>
<sequence>MIGPVISAVRRFRQMGDKQPPLLLMRLMRARTIAAVLAAVSAAFALLVVLVMVLVAITAPVAIPAAIVGTVISDVADLFGGGKKPDAITGADLADAGRDADITCKPVPVSALPKPAASQPPAPVEGEPGGDQGQDDEDVTPPATVVSPIEIHADGSLEHSDAEMLVNAVPPHTSVITAHVWFLYRMAGLGDWDGFVAAYRAAGLDEKDRADDAPLAQVQKLNTIGVDIDPYRLTAAALATAGMQTQRYEVPYEDYREILSTELMSSCLQDAGLEAKRMTLPPPATPSPVPADPAPGDGSTGEDMPDEQTPSPEG</sequence>
<keyword evidence="4" id="KW-1185">Reference proteome</keyword>
<keyword evidence="2" id="KW-0472">Membrane</keyword>
<evidence type="ECO:0000313" key="4">
    <source>
        <dbReference type="Proteomes" id="UP000193577"/>
    </source>
</evidence>
<dbReference type="RefSeq" id="WP_085302809.1">
    <property type="nucleotide sequence ID" value="NZ_AP022594.1"/>
</dbReference>